<proteinExistence type="inferred from homology"/>
<evidence type="ECO:0000256" key="1">
    <source>
        <dbReference type="ARBA" id="ARBA00005446"/>
    </source>
</evidence>
<feature type="coiled-coil region" evidence="5">
    <location>
        <begin position="22"/>
        <end position="49"/>
    </location>
</feature>
<evidence type="ECO:0000256" key="2">
    <source>
        <dbReference type="ARBA" id="ARBA00023125"/>
    </source>
</evidence>
<name>A0ABN7VHI8_GIGMA</name>
<feature type="domain" description="Helicase ATP-binding" evidence="6">
    <location>
        <begin position="536"/>
        <end position="663"/>
    </location>
</feature>
<comment type="similarity">
    <text evidence="1">Belongs to the helicase family. RecQ subfamily.</text>
</comment>
<feature type="non-terminal residue" evidence="7">
    <location>
        <position position="827"/>
    </location>
</feature>
<dbReference type="Gene3D" id="3.40.50.300">
    <property type="entry name" value="P-loop containing nucleotide triphosphate hydrolases"/>
    <property type="match status" value="1"/>
</dbReference>
<keyword evidence="4" id="KW-0539">Nucleus</keyword>
<keyword evidence="5" id="KW-0175">Coiled coil</keyword>
<accession>A0ABN7VHI8</accession>
<protein>
    <submittedName>
        <fullName evidence="7">25303_t:CDS:1</fullName>
    </submittedName>
</protein>
<dbReference type="PANTHER" id="PTHR13710:SF153">
    <property type="entry name" value="RECQ-LIKE DNA HELICASE BLM"/>
    <property type="match status" value="1"/>
</dbReference>
<dbReference type="SUPFAM" id="SSF52540">
    <property type="entry name" value="P-loop containing nucleoside triphosphate hydrolases"/>
    <property type="match status" value="1"/>
</dbReference>
<keyword evidence="2" id="KW-0238">DNA-binding</keyword>
<dbReference type="InterPro" id="IPR027417">
    <property type="entry name" value="P-loop_NTPase"/>
</dbReference>
<dbReference type="Pfam" id="PF00270">
    <property type="entry name" value="DEAD"/>
    <property type="match status" value="1"/>
</dbReference>
<dbReference type="PANTHER" id="PTHR13710">
    <property type="entry name" value="DNA HELICASE RECQ FAMILY MEMBER"/>
    <property type="match status" value="1"/>
</dbReference>
<feature type="coiled-coil region" evidence="5">
    <location>
        <begin position="83"/>
        <end position="110"/>
    </location>
</feature>
<keyword evidence="3" id="KW-0413">Isomerase</keyword>
<keyword evidence="8" id="KW-1185">Reference proteome</keyword>
<evidence type="ECO:0000256" key="4">
    <source>
        <dbReference type="ARBA" id="ARBA00023242"/>
    </source>
</evidence>
<gene>
    <name evidence="7" type="ORF">GMARGA_LOCUS18670</name>
</gene>
<evidence type="ECO:0000313" key="7">
    <source>
        <dbReference type="EMBL" id="CAG8772343.1"/>
    </source>
</evidence>
<reference evidence="7 8" key="1">
    <citation type="submission" date="2021-06" db="EMBL/GenBank/DDBJ databases">
        <authorList>
            <person name="Kallberg Y."/>
            <person name="Tangrot J."/>
            <person name="Rosling A."/>
        </authorList>
    </citation>
    <scope>NUCLEOTIDE SEQUENCE [LARGE SCALE GENOMIC DNA]</scope>
    <source>
        <strain evidence="7 8">120-4 pot B 10/14</strain>
    </source>
</reference>
<dbReference type="InterPro" id="IPR011545">
    <property type="entry name" value="DEAD/DEAH_box_helicase_dom"/>
</dbReference>
<evidence type="ECO:0000313" key="8">
    <source>
        <dbReference type="Proteomes" id="UP000789901"/>
    </source>
</evidence>
<organism evidence="7 8">
    <name type="scientific">Gigaspora margarita</name>
    <dbReference type="NCBI Taxonomy" id="4874"/>
    <lineage>
        <taxon>Eukaryota</taxon>
        <taxon>Fungi</taxon>
        <taxon>Fungi incertae sedis</taxon>
        <taxon>Mucoromycota</taxon>
        <taxon>Glomeromycotina</taxon>
        <taxon>Glomeromycetes</taxon>
        <taxon>Diversisporales</taxon>
        <taxon>Gigasporaceae</taxon>
        <taxon>Gigaspora</taxon>
    </lineage>
</organism>
<dbReference type="Proteomes" id="UP000789901">
    <property type="component" value="Unassembled WGS sequence"/>
</dbReference>
<dbReference type="PROSITE" id="PS51192">
    <property type="entry name" value="HELICASE_ATP_BIND_1"/>
    <property type="match status" value="1"/>
</dbReference>
<evidence type="ECO:0000256" key="3">
    <source>
        <dbReference type="ARBA" id="ARBA00023235"/>
    </source>
</evidence>
<feature type="non-terminal residue" evidence="7">
    <location>
        <position position="1"/>
    </location>
</feature>
<evidence type="ECO:0000259" key="6">
    <source>
        <dbReference type="PROSITE" id="PS51192"/>
    </source>
</evidence>
<evidence type="ECO:0000256" key="5">
    <source>
        <dbReference type="SAM" id="Coils"/>
    </source>
</evidence>
<dbReference type="EMBL" id="CAJVQB010015068">
    <property type="protein sequence ID" value="CAG8772343.1"/>
    <property type="molecule type" value="Genomic_DNA"/>
</dbReference>
<dbReference type="InterPro" id="IPR014001">
    <property type="entry name" value="Helicase_ATP-bd"/>
</dbReference>
<comment type="caution">
    <text evidence="7">The sequence shown here is derived from an EMBL/GenBank/DDBJ whole genome shotgun (WGS) entry which is preliminary data.</text>
</comment>
<sequence length="827" mass="95575">ADNVTFLQTTIEAKYLNIFPTLEKEKQLRSKLKRKIVQIENLIKEVSDVLITQNIFLEQKGKTLSNEEIQALMLVYYENKSKINSLNQKITHLKRRIEELEYQSQENNTNIDENDLFEKSIDDALEFAQLGSTILISTKQYLSLIFTIPYLNCNNNNLTNKVWNITSVRFKIKSTIECKIYSTTFYHTNETQEVQFTKAIVAAGLARGISRNTIQSSLATIGITNHIYKSTYYHYQNTYFSPLIASAKSSAATDLQKCIKYALENNKKVLAVGFDCSWSHIRNANQANYSHKPIIAFHIIQKARVAKNNQTRLTKTLNEVNFDKSSRQMEYAILIEVLNQVSTSLVDLDLHLEVCIDEARDFLAVPSEEDTRKMQVDGLIRHLQDDHSRCWSDVYWIKDDPTIILQDPTLCHSFQSQIDTFKNFLKLFVAYLLAKESYALAVTYYNKGYTYLLSKIQEIYCEKPFELGDMLNISMIESGYSAQQQLNVERIRQHNQMLLDSKVALQNKINKPQDLTQYVKVVAETIFKFNNLRPGQVEAINHYLENNKDTFVILKIGTIEYETKIFEEIALGFIHLLYVTPEKLLLKKSLRELCKHLYKEEKLQFIIDKAHCVLDFCHFREQWENLRVLKQDFSHARIMALTATLSYNDIETLWDDLNIDMGNLEVVRSNDLLCPELCFSVQDRDDTKLAWKDQIISLINNIVSQYYAWSQDPIAPNCNSCDNCIKHAEGGVKQIDVLTNILDLLNVVEILCKNNDKLIIPLDVVERVELLDLVNRKKLILLHTKASAELALADLVCCKLVKQTILLEKKANTTYQTCNIVIEEVME</sequence>